<dbReference type="EnsemblMetazoa" id="SSS_2434s_mrna">
    <property type="protein sequence ID" value="KAF7492139.1"/>
    <property type="gene ID" value="SSS_2434"/>
</dbReference>
<evidence type="ECO:0000313" key="4">
    <source>
        <dbReference type="Proteomes" id="UP000070412"/>
    </source>
</evidence>
<keyword evidence="4" id="KW-1185">Reference proteome</keyword>
<reference evidence="4" key="2">
    <citation type="journal article" date="2020" name="PLoS Negl. Trop. Dis.">
        <title>High-quality nuclear genome for Sarcoptes scabiei-A critical resource for a neglected parasite.</title>
        <authorList>
            <person name="Korhonen P.K."/>
            <person name="Gasser R.B."/>
            <person name="Ma G."/>
            <person name="Wang T."/>
            <person name="Stroehlein A.J."/>
            <person name="Young N.D."/>
            <person name="Ang C.S."/>
            <person name="Fernando D.D."/>
            <person name="Lu H.C."/>
            <person name="Taylor S."/>
            <person name="Reynolds S.L."/>
            <person name="Mofiz E."/>
            <person name="Najaraj S.H."/>
            <person name="Gowda H."/>
            <person name="Madugundu A."/>
            <person name="Renuse S."/>
            <person name="Holt D."/>
            <person name="Pandey A."/>
            <person name="Papenfuss A.T."/>
            <person name="Fischer K."/>
        </authorList>
    </citation>
    <scope>NUCLEOTIDE SEQUENCE [LARGE SCALE GENOMIC DNA]</scope>
</reference>
<protein>
    <submittedName>
        <fullName evidence="2 3">Uncharacterized protein</fullName>
    </submittedName>
</protein>
<reference evidence="1" key="3">
    <citation type="submission" date="2020-01" db="EMBL/GenBank/DDBJ databases">
        <authorList>
            <person name="Korhonen P.K.K."/>
            <person name="Guangxu M.G."/>
            <person name="Wang T.W."/>
            <person name="Stroehlein A.J.S."/>
            <person name="Young N.D."/>
            <person name="Ang C.-S.A."/>
            <person name="Fernando D.W.F."/>
            <person name="Lu H.L."/>
            <person name="Taylor S.T."/>
            <person name="Ehtesham M.E.M."/>
            <person name="Najaraj S.H.N."/>
            <person name="Harsha G.H.G."/>
            <person name="Madugundu A.M."/>
            <person name="Renuse S.R."/>
            <person name="Holt D.H."/>
            <person name="Pandey A.P."/>
            <person name="Papenfuss A.P."/>
            <person name="Gasser R.B.G."/>
            <person name="Fischer K.F."/>
        </authorList>
    </citation>
    <scope>NUCLEOTIDE SEQUENCE</scope>
    <source>
        <strain evidence="1">SSS_KF_BRIS2020</strain>
    </source>
</reference>
<dbReference type="OMA" id="TIANDCS"/>
<sequence length="240" mass="28186">MATFFGEVKEIFSRSVWWSDSDDDNEDDTRDDFQEKDPKFSIDLIDPNWFETIANDCSELFISNAKHLKFNAKCLLKIQASLNGTSPPVCLATLNRFEDSKYWLAFDSKRFIPLSHWIVKFISFVFDGVLEKFKFKPDLIIVSKQLSDSSFVKFMKFPRSLSTSKFLDEFRQRYPSNELLAPETSSNEIELALMEHCIVHKANNFVYLVLSRNFDYEMFPKELLDSLKEFYDFSHYNLAT</sequence>
<reference evidence="3" key="4">
    <citation type="submission" date="2022-06" db="UniProtKB">
        <authorList>
            <consortium name="EnsemblMetazoa"/>
        </authorList>
    </citation>
    <scope>IDENTIFICATION</scope>
</reference>
<proteinExistence type="predicted"/>
<evidence type="ECO:0000313" key="1">
    <source>
        <dbReference type="EMBL" id="KAF7492139.1"/>
    </source>
</evidence>
<dbReference type="Proteomes" id="UP000616769">
    <property type="component" value="Unassembled WGS sequence"/>
</dbReference>
<organism evidence="2 5">
    <name type="scientific">Sarcoptes scabiei</name>
    <name type="common">Itch mite</name>
    <name type="synonym">Acarus scabiei</name>
    <dbReference type="NCBI Taxonomy" id="52283"/>
    <lineage>
        <taxon>Eukaryota</taxon>
        <taxon>Metazoa</taxon>
        <taxon>Ecdysozoa</taxon>
        <taxon>Arthropoda</taxon>
        <taxon>Chelicerata</taxon>
        <taxon>Arachnida</taxon>
        <taxon>Acari</taxon>
        <taxon>Acariformes</taxon>
        <taxon>Sarcoptiformes</taxon>
        <taxon>Astigmata</taxon>
        <taxon>Psoroptidia</taxon>
        <taxon>Sarcoptoidea</taxon>
        <taxon>Sarcoptidae</taxon>
        <taxon>Sarcoptinae</taxon>
        <taxon>Sarcoptes</taxon>
    </lineage>
</organism>
<dbReference type="Proteomes" id="UP000070412">
    <property type="component" value="Unassembled WGS sequence"/>
</dbReference>
<evidence type="ECO:0000313" key="3">
    <source>
        <dbReference type="EnsemblMetazoa" id="KAF7492139.1"/>
    </source>
</evidence>
<reference evidence="2 5" key="1">
    <citation type="journal article" date="2015" name="Parasit. Vectors">
        <title>Draft genome of the scabies mite.</title>
        <authorList>
            <person name="Rider S.D.Jr."/>
            <person name="Morgan M.S."/>
            <person name="Arlian L.G."/>
        </authorList>
    </citation>
    <scope>NUCLEOTIDE SEQUENCE [LARGE SCALE GENOMIC DNA]</scope>
    <source>
        <strain evidence="2">Arlian Lab</strain>
    </source>
</reference>
<dbReference type="VEuPathDB" id="VectorBase:SSCA009037"/>
<name>A0A132ALT2_SARSC</name>
<dbReference type="EMBL" id="WVUK01000056">
    <property type="protein sequence ID" value="KAF7492139.1"/>
    <property type="molecule type" value="Genomic_DNA"/>
</dbReference>
<dbReference type="AlphaFoldDB" id="A0A132ALT2"/>
<accession>A0A132ALT2</accession>
<evidence type="ECO:0000313" key="5">
    <source>
        <dbReference type="Proteomes" id="UP000616769"/>
    </source>
</evidence>
<dbReference type="EMBL" id="JXLN01018310">
    <property type="protein sequence ID" value="KPM11924.1"/>
    <property type="molecule type" value="Genomic_DNA"/>
</dbReference>
<gene>
    <name evidence="2" type="ORF">QR98_0105030</name>
    <name evidence="1" type="ORF">SSS_2434</name>
</gene>
<evidence type="ECO:0000313" key="2">
    <source>
        <dbReference type="EMBL" id="KPM11924.1"/>
    </source>
</evidence>
<dbReference type="OrthoDB" id="10341236at2759"/>